<feature type="non-terminal residue" evidence="2">
    <location>
        <position position="1"/>
    </location>
</feature>
<evidence type="ECO:0000313" key="3">
    <source>
        <dbReference type="Proteomes" id="UP000735302"/>
    </source>
</evidence>
<name>A0AAV4AM37_9GAST</name>
<reference evidence="2 3" key="1">
    <citation type="journal article" date="2021" name="Elife">
        <title>Chloroplast acquisition without the gene transfer in kleptoplastic sea slugs, Plakobranchus ocellatus.</title>
        <authorList>
            <person name="Maeda T."/>
            <person name="Takahashi S."/>
            <person name="Yoshida T."/>
            <person name="Shimamura S."/>
            <person name="Takaki Y."/>
            <person name="Nagai Y."/>
            <person name="Toyoda A."/>
            <person name="Suzuki Y."/>
            <person name="Arimoto A."/>
            <person name="Ishii H."/>
            <person name="Satoh N."/>
            <person name="Nishiyama T."/>
            <person name="Hasebe M."/>
            <person name="Maruyama T."/>
            <person name="Minagawa J."/>
            <person name="Obokata J."/>
            <person name="Shigenobu S."/>
        </authorList>
    </citation>
    <scope>NUCLEOTIDE SEQUENCE [LARGE SCALE GENOMIC DNA]</scope>
</reference>
<protein>
    <submittedName>
        <fullName evidence="2">Uncharacterized protein</fullName>
    </submittedName>
</protein>
<evidence type="ECO:0000313" key="2">
    <source>
        <dbReference type="EMBL" id="GFO08363.1"/>
    </source>
</evidence>
<dbReference type="EMBL" id="BLXT01003952">
    <property type="protein sequence ID" value="GFO08363.1"/>
    <property type="molecule type" value="Genomic_DNA"/>
</dbReference>
<dbReference type="Proteomes" id="UP000735302">
    <property type="component" value="Unassembled WGS sequence"/>
</dbReference>
<evidence type="ECO:0000256" key="1">
    <source>
        <dbReference type="SAM" id="MobiDB-lite"/>
    </source>
</evidence>
<sequence length="49" mass="5168">SGQQQDDLRLSSTRSDKGASGGTRPHDRGIAVYLTVGQQCTLPPTPVKS</sequence>
<proteinExistence type="predicted"/>
<comment type="caution">
    <text evidence="2">The sequence shown here is derived from an EMBL/GenBank/DDBJ whole genome shotgun (WGS) entry which is preliminary data.</text>
</comment>
<gene>
    <name evidence="2" type="ORF">PoB_003486800</name>
</gene>
<feature type="compositionally biased region" description="Basic and acidic residues" evidence="1">
    <location>
        <begin position="1"/>
        <end position="17"/>
    </location>
</feature>
<organism evidence="2 3">
    <name type="scientific">Plakobranchus ocellatus</name>
    <dbReference type="NCBI Taxonomy" id="259542"/>
    <lineage>
        <taxon>Eukaryota</taxon>
        <taxon>Metazoa</taxon>
        <taxon>Spiralia</taxon>
        <taxon>Lophotrochozoa</taxon>
        <taxon>Mollusca</taxon>
        <taxon>Gastropoda</taxon>
        <taxon>Heterobranchia</taxon>
        <taxon>Euthyneura</taxon>
        <taxon>Panpulmonata</taxon>
        <taxon>Sacoglossa</taxon>
        <taxon>Placobranchoidea</taxon>
        <taxon>Plakobranchidae</taxon>
        <taxon>Plakobranchus</taxon>
    </lineage>
</organism>
<accession>A0AAV4AM37</accession>
<keyword evidence="3" id="KW-1185">Reference proteome</keyword>
<feature type="region of interest" description="Disordered" evidence="1">
    <location>
        <begin position="1"/>
        <end position="29"/>
    </location>
</feature>
<dbReference type="AlphaFoldDB" id="A0AAV4AM37"/>